<feature type="transmembrane region" description="Helical" evidence="1">
    <location>
        <begin position="182"/>
        <end position="203"/>
    </location>
</feature>
<feature type="transmembrane region" description="Helical" evidence="1">
    <location>
        <begin position="32"/>
        <end position="53"/>
    </location>
</feature>
<keyword evidence="1" id="KW-0472">Membrane</keyword>
<reference evidence="3" key="1">
    <citation type="journal article" date="2019" name="Int. J. Syst. Evol. Microbiol.">
        <title>The Global Catalogue of Microorganisms (GCM) 10K type strain sequencing project: providing services to taxonomists for standard genome sequencing and annotation.</title>
        <authorList>
            <consortium name="The Broad Institute Genomics Platform"/>
            <consortium name="The Broad Institute Genome Sequencing Center for Infectious Disease"/>
            <person name="Wu L."/>
            <person name="Ma J."/>
        </authorList>
    </citation>
    <scope>NUCLEOTIDE SEQUENCE [LARGE SCALE GENOMIC DNA]</scope>
    <source>
        <strain evidence="3">CCTCC AB 2017081</strain>
    </source>
</reference>
<accession>A0ABV7Z4X3</accession>
<name>A0ABV7Z4X3_9DEIO</name>
<organism evidence="2 3">
    <name type="scientific">Deinococcus rufus</name>
    <dbReference type="NCBI Taxonomy" id="2136097"/>
    <lineage>
        <taxon>Bacteria</taxon>
        <taxon>Thermotogati</taxon>
        <taxon>Deinococcota</taxon>
        <taxon>Deinococci</taxon>
        <taxon>Deinococcales</taxon>
        <taxon>Deinococcaceae</taxon>
        <taxon>Deinococcus</taxon>
    </lineage>
</organism>
<feature type="transmembrane region" description="Helical" evidence="1">
    <location>
        <begin position="223"/>
        <end position="240"/>
    </location>
</feature>
<keyword evidence="3" id="KW-1185">Reference proteome</keyword>
<gene>
    <name evidence="2" type="ORF">ACFOSB_06505</name>
</gene>
<evidence type="ECO:0000313" key="2">
    <source>
        <dbReference type="EMBL" id="MFC3832506.1"/>
    </source>
</evidence>
<proteinExistence type="predicted"/>
<dbReference type="EMBL" id="JBHRZG010000006">
    <property type="protein sequence ID" value="MFC3832506.1"/>
    <property type="molecule type" value="Genomic_DNA"/>
</dbReference>
<comment type="caution">
    <text evidence="2">The sequence shown here is derived from an EMBL/GenBank/DDBJ whole genome shotgun (WGS) entry which is preliminary data.</text>
</comment>
<evidence type="ECO:0000313" key="3">
    <source>
        <dbReference type="Proteomes" id="UP001595803"/>
    </source>
</evidence>
<dbReference type="RefSeq" id="WP_295817720.1">
    <property type="nucleotide sequence ID" value="NZ_JBHRZG010000006.1"/>
</dbReference>
<dbReference type="Proteomes" id="UP001595803">
    <property type="component" value="Unassembled WGS sequence"/>
</dbReference>
<sequence length="254" mass="27178">MLIQPRVAQIVSAEPPVVLGGPLSLTLSARRVVRLLAVTMIVLVLCSALATWMERTLGDFPGRDLFGDLFQVSAEANMPALFSGIILAVAAALMGVIGLARRAAGAPLARTWLTFAGVLAYLSVDEVAQIHDRTTMGMRQLVGDVGILHYSWIALYAVVVVVVGVLSIAFLRHLPAGTRNRLILAGFLYVLGAMGLEAVEGLLEFSGQYRSLAMPILVHIEETLEMGSVILVIATLLSYMKAQLPGLRITAAME</sequence>
<keyword evidence="1" id="KW-1133">Transmembrane helix</keyword>
<keyword evidence="1" id="KW-0812">Transmembrane</keyword>
<evidence type="ECO:0000256" key="1">
    <source>
        <dbReference type="SAM" id="Phobius"/>
    </source>
</evidence>
<protein>
    <submittedName>
        <fullName evidence="2">Uncharacterized protein</fullName>
    </submittedName>
</protein>
<feature type="transmembrane region" description="Helical" evidence="1">
    <location>
        <begin position="150"/>
        <end position="170"/>
    </location>
</feature>
<feature type="transmembrane region" description="Helical" evidence="1">
    <location>
        <begin position="80"/>
        <end position="100"/>
    </location>
</feature>
<feature type="transmembrane region" description="Helical" evidence="1">
    <location>
        <begin position="112"/>
        <end position="130"/>
    </location>
</feature>